<comment type="subcellular location">
    <subcellularLocation>
        <location evidence="1">Cytoplasm</location>
        <location evidence="1">Cytoskeleton</location>
    </subcellularLocation>
</comment>
<dbReference type="GO" id="GO:0005876">
    <property type="term" value="C:spindle microtubule"/>
    <property type="evidence" value="ECO:0007669"/>
    <property type="project" value="TreeGrafter"/>
</dbReference>
<proteinExistence type="predicted"/>
<keyword evidence="3" id="KW-0206">Cytoskeleton</keyword>
<keyword evidence="5" id="KW-1185">Reference proteome</keyword>
<evidence type="ECO:0000256" key="2">
    <source>
        <dbReference type="ARBA" id="ARBA00022490"/>
    </source>
</evidence>
<evidence type="ECO:0000256" key="1">
    <source>
        <dbReference type="ARBA" id="ARBA00004245"/>
    </source>
</evidence>
<dbReference type="STRING" id="147828.A0A4S2MCN2"/>
<evidence type="ECO:0000313" key="4">
    <source>
        <dbReference type="EMBL" id="TGZ74361.1"/>
    </source>
</evidence>
<organism evidence="4 5">
    <name type="scientific">Opisthorchis felineus</name>
    <dbReference type="NCBI Taxonomy" id="147828"/>
    <lineage>
        <taxon>Eukaryota</taxon>
        <taxon>Metazoa</taxon>
        <taxon>Spiralia</taxon>
        <taxon>Lophotrochozoa</taxon>
        <taxon>Platyhelminthes</taxon>
        <taxon>Trematoda</taxon>
        <taxon>Digenea</taxon>
        <taxon>Opisthorchiida</taxon>
        <taxon>Opisthorchiata</taxon>
        <taxon>Opisthorchiidae</taxon>
        <taxon>Opisthorchis</taxon>
    </lineage>
</organism>
<evidence type="ECO:0000313" key="5">
    <source>
        <dbReference type="Proteomes" id="UP000308267"/>
    </source>
</evidence>
<dbReference type="GO" id="GO:0097431">
    <property type="term" value="C:mitotic spindle pole"/>
    <property type="evidence" value="ECO:0007669"/>
    <property type="project" value="TreeGrafter"/>
</dbReference>
<keyword evidence="2" id="KW-0963">Cytoplasm</keyword>
<dbReference type="OrthoDB" id="69711at2759"/>
<evidence type="ECO:0000256" key="3">
    <source>
        <dbReference type="ARBA" id="ARBA00023212"/>
    </source>
</evidence>
<accession>A0A4S2MCN2</accession>
<dbReference type="InterPro" id="IPR011990">
    <property type="entry name" value="TPR-like_helical_dom_sf"/>
</dbReference>
<name>A0A4S2MCN2_OPIFE</name>
<dbReference type="PANTHER" id="PTHR16056:SF16">
    <property type="entry name" value="REGULATOR OF MICROTUBULE DYNAMICS PROTEIN 1"/>
    <property type="match status" value="1"/>
</dbReference>
<dbReference type="GO" id="GO:0005737">
    <property type="term" value="C:cytoplasm"/>
    <property type="evidence" value="ECO:0007669"/>
    <property type="project" value="TreeGrafter"/>
</dbReference>
<comment type="caution">
    <text evidence="4">The sequence shown here is derived from an EMBL/GenBank/DDBJ whole genome shotgun (WGS) entry which is preliminary data.</text>
</comment>
<dbReference type="EMBL" id="SJOL01001912">
    <property type="protein sequence ID" value="TGZ74361.1"/>
    <property type="molecule type" value="Genomic_DNA"/>
</dbReference>
<sequence>MVTSGNHGDGIQTNQPVNCNLRGFPLDRHLLPYYWSTQVTEYTCKWDIVSRLSQKSPISLAQRRRMEAKLTESDKLLRQKKYQACEELLKSIETLPEVAWRRTRLLYVQTTTLAKKPSKDVLQKTFQRAMDEVDAGLKANENHANCLTVDLCMVFYLSYHPISGKESASMNWPCYQESTNESNGLMICEISGRKHLIWNRIMTLLSKPWEHADLSELKRAFAKAFFTNPPRSTYDEALNYLTKSEQLAPVKQIQTQLLIAKCYERLKNKDKTKEYCQKVLAMTDTGYLSEEAKREAKTLSEKL</sequence>
<dbReference type="Gene3D" id="1.25.40.10">
    <property type="entry name" value="Tetratricopeptide repeat domain"/>
    <property type="match status" value="1"/>
</dbReference>
<dbReference type="PANTHER" id="PTHR16056">
    <property type="entry name" value="REGULATOR OF MICROTUBULE DYNAMICS PROTEIN"/>
    <property type="match status" value="1"/>
</dbReference>
<protein>
    <submittedName>
        <fullName evidence="4">Uncharacterized protein</fullName>
    </submittedName>
</protein>
<dbReference type="GO" id="GO:0008017">
    <property type="term" value="F:microtubule binding"/>
    <property type="evidence" value="ECO:0007669"/>
    <property type="project" value="TreeGrafter"/>
</dbReference>
<dbReference type="SUPFAM" id="SSF48452">
    <property type="entry name" value="TPR-like"/>
    <property type="match status" value="1"/>
</dbReference>
<gene>
    <name evidence="4" type="ORF">CRM22_000987</name>
</gene>
<dbReference type="Proteomes" id="UP000308267">
    <property type="component" value="Unassembled WGS sequence"/>
</dbReference>
<dbReference type="AlphaFoldDB" id="A0A4S2MCN2"/>
<reference evidence="4 5" key="1">
    <citation type="journal article" date="2019" name="BMC Genomics">
        <title>New insights from Opisthorchis felineus genome: update on genomics of the epidemiologically important liver flukes.</title>
        <authorList>
            <person name="Ershov N.I."/>
            <person name="Mordvinov V.A."/>
            <person name="Prokhortchouk E.B."/>
            <person name="Pakharukova M.Y."/>
            <person name="Gunbin K.V."/>
            <person name="Ustyantsev K."/>
            <person name="Genaev M.A."/>
            <person name="Blinov A.G."/>
            <person name="Mazur A."/>
            <person name="Boulygina E."/>
            <person name="Tsygankova S."/>
            <person name="Khrameeva E."/>
            <person name="Chekanov N."/>
            <person name="Fan G."/>
            <person name="Xiao A."/>
            <person name="Zhang H."/>
            <person name="Xu X."/>
            <person name="Yang H."/>
            <person name="Solovyev V."/>
            <person name="Lee S.M."/>
            <person name="Liu X."/>
            <person name="Afonnikov D.A."/>
            <person name="Skryabin K.G."/>
        </authorList>
    </citation>
    <scope>NUCLEOTIDE SEQUENCE [LARGE SCALE GENOMIC DNA]</scope>
    <source>
        <strain evidence="4">AK-0245</strain>
        <tissue evidence="4">Whole organism</tissue>
    </source>
</reference>